<sequence length="227" mass="24746">MSLGLSHRIGMLRDGLDADIVLWDSHPLHPGSSPIQAWIDGIPQRWSPDLNRTIQEQLRGAVWQIAPSQPNLDEEREQAAKLEGFVPPFARNQTEGKVIFTDVKEVWNRIQGGDIEKAYPTTGNDSPSVPGLVVVENGVIVCVGEPELCSSAARDPDHRINLHGGSVSPGLMTFGSRLGLQEFMDEPSTGDGSLYNAFAFDTPRVLHDVGGIVRAVDGLMFSTRHAM</sequence>
<accession>A0A9P7UYA2</accession>
<dbReference type="Proteomes" id="UP001049176">
    <property type="component" value="Chromosome 2"/>
</dbReference>
<gene>
    <name evidence="1" type="ORF">E1B28_004179</name>
</gene>
<evidence type="ECO:0000313" key="2">
    <source>
        <dbReference type="Proteomes" id="UP001049176"/>
    </source>
</evidence>
<organism evidence="1 2">
    <name type="scientific">Marasmius oreades</name>
    <name type="common">fairy-ring Marasmius</name>
    <dbReference type="NCBI Taxonomy" id="181124"/>
    <lineage>
        <taxon>Eukaryota</taxon>
        <taxon>Fungi</taxon>
        <taxon>Dikarya</taxon>
        <taxon>Basidiomycota</taxon>
        <taxon>Agaricomycotina</taxon>
        <taxon>Agaricomycetes</taxon>
        <taxon>Agaricomycetidae</taxon>
        <taxon>Agaricales</taxon>
        <taxon>Marasmiineae</taxon>
        <taxon>Marasmiaceae</taxon>
        <taxon>Marasmius</taxon>
    </lineage>
</organism>
<name>A0A9P7UYA2_9AGAR</name>
<dbReference type="OrthoDB" id="10258955at2759"/>
<dbReference type="EMBL" id="CM032182">
    <property type="protein sequence ID" value="KAG7096768.1"/>
    <property type="molecule type" value="Genomic_DNA"/>
</dbReference>
<evidence type="ECO:0000313" key="1">
    <source>
        <dbReference type="EMBL" id="KAG7096768.1"/>
    </source>
</evidence>
<keyword evidence="2" id="KW-1185">Reference proteome</keyword>
<protein>
    <recommendedName>
        <fullName evidence="3">Amidohydrolase-related domain-containing protein</fullName>
    </recommendedName>
</protein>
<comment type="caution">
    <text evidence="1">The sequence shown here is derived from an EMBL/GenBank/DDBJ whole genome shotgun (WGS) entry which is preliminary data.</text>
</comment>
<dbReference type="KEGG" id="more:E1B28_004179"/>
<reference evidence="1" key="1">
    <citation type="journal article" date="2021" name="Genome Biol. Evol.">
        <title>The assembled and annotated genome of the fairy-ring fungus Marasmius oreades.</title>
        <authorList>
            <person name="Hiltunen M."/>
            <person name="Ament-Velasquez S.L."/>
            <person name="Johannesson H."/>
        </authorList>
    </citation>
    <scope>NUCLEOTIDE SEQUENCE</scope>
    <source>
        <strain evidence="1">03SP1</strain>
    </source>
</reference>
<dbReference type="RefSeq" id="XP_043013238.1">
    <property type="nucleotide sequence ID" value="XM_043148638.1"/>
</dbReference>
<dbReference type="GeneID" id="66073255"/>
<evidence type="ECO:0008006" key="3">
    <source>
        <dbReference type="Google" id="ProtNLM"/>
    </source>
</evidence>
<dbReference type="AlphaFoldDB" id="A0A9P7UYA2"/>
<proteinExistence type="predicted"/>